<dbReference type="CDD" id="cd04730">
    <property type="entry name" value="NPD_like"/>
    <property type="match status" value="1"/>
</dbReference>
<protein>
    <submittedName>
        <fullName evidence="4">NAD(P)H-dependent flavin oxidoreductase</fullName>
        <ecNumber evidence="4">1.13.12.-</ecNumber>
    </submittedName>
</protein>
<reference evidence="5" key="1">
    <citation type="journal article" date="2019" name="Int. J. Syst. Evol. Microbiol.">
        <title>The Global Catalogue of Microorganisms (GCM) 10K type strain sequencing project: providing services to taxonomists for standard genome sequencing and annotation.</title>
        <authorList>
            <consortium name="The Broad Institute Genomics Platform"/>
            <consortium name="The Broad Institute Genome Sequencing Center for Infectious Disease"/>
            <person name="Wu L."/>
            <person name="Ma J."/>
        </authorList>
    </citation>
    <scope>NUCLEOTIDE SEQUENCE [LARGE SCALE GENOMIC DNA]</scope>
    <source>
        <strain evidence="5">CCUG 53903</strain>
    </source>
</reference>
<dbReference type="InterPro" id="IPR004136">
    <property type="entry name" value="NMO"/>
</dbReference>
<dbReference type="GO" id="GO:0016491">
    <property type="term" value="F:oxidoreductase activity"/>
    <property type="evidence" value="ECO:0007669"/>
    <property type="project" value="UniProtKB-KW"/>
</dbReference>
<dbReference type="PANTHER" id="PTHR32332">
    <property type="entry name" value="2-NITROPROPANE DIOXYGENASE"/>
    <property type="match status" value="1"/>
</dbReference>
<evidence type="ECO:0000313" key="5">
    <source>
        <dbReference type="Proteomes" id="UP001596058"/>
    </source>
</evidence>
<evidence type="ECO:0000256" key="3">
    <source>
        <dbReference type="ARBA" id="ARBA00023002"/>
    </source>
</evidence>
<keyword evidence="1" id="KW-0285">Flavoprotein</keyword>
<gene>
    <name evidence="4" type="ORF">ACFPZ3_61060</name>
</gene>
<name>A0ABW1D9R3_9ACTN</name>
<evidence type="ECO:0000256" key="2">
    <source>
        <dbReference type="ARBA" id="ARBA00022643"/>
    </source>
</evidence>
<accession>A0ABW1D9R3</accession>
<dbReference type="Proteomes" id="UP001596058">
    <property type="component" value="Unassembled WGS sequence"/>
</dbReference>
<sequence>MPRTWLTERFGLEVPLVGAPMAGVGDARLAAAVSVAGGLGMFGAPATAPGSWIAKQAEVAGASGRPFGVGLMAWALADNPGQLDAVLEARPALVSVSYGDFARYVRPLREAGIVVAVQAGTTEEARAAERAGADVVVARGGEGGGHGRDEVATLPLLQSVLDAVGVPVLAAGGIATARGLAAVLAAGAEGGWAGTAFLGCAETTLSEAGRARVLAAGETGTAYGRVFDVAQRLAWPPEFGGRALRNTFFDRWDGREEALAADEAARAELEAARAAGDFDTAYVYAGQAVGMVTGAAPGTAAGTVGTAAGTVAAADVVARFAAVDDLLRRFTGS</sequence>
<dbReference type="EMBL" id="JBHSPA010000109">
    <property type="protein sequence ID" value="MFC5834207.1"/>
    <property type="molecule type" value="Genomic_DNA"/>
</dbReference>
<dbReference type="Gene3D" id="3.20.20.70">
    <property type="entry name" value="Aldolase class I"/>
    <property type="match status" value="1"/>
</dbReference>
<organism evidence="4 5">
    <name type="scientific">Nonomuraea insulae</name>
    <dbReference type="NCBI Taxonomy" id="1616787"/>
    <lineage>
        <taxon>Bacteria</taxon>
        <taxon>Bacillati</taxon>
        <taxon>Actinomycetota</taxon>
        <taxon>Actinomycetes</taxon>
        <taxon>Streptosporangiales</taxon>
        <taxon>Streptosporangiaceae</taxon>
        <taxon>Nonomuraea</taxon>
    </lineage>
</organism>
<comment type="caution">
    <text evidence="4">The sequence shown here is derived from an EMBL/GenBank/DDBJ whole genome shotgun (WGS) entry which is preliminary data.</text>
</comment>
<proteinExistence type="predicted"/>
<dbReference type="RefSeq" id="WP_379523623.1">
    <property type="nucleotide sequence ID" value="NZ_JBHSPA010000109.1"/>
</dbReference>
<keyword evidence="2" id="KW-0288">FMN</keyword>
<keyword evidence="5" id="KW-1185">Reference proteome</keyword>
<dbReference type="SUPFAM" id="SSF51412">
    <property type="entry name" value="Inosine monophosphate dehydrogenase (IMPDH)"/>
    <property type="match status" value="1"/>
</dbReference>
<keyword evidence="3 4" id="KW-0560">Oxidoreductase</keyword>
<dbReference type="PANTHER" id="PTHR32332:SF31">
    <property type="entry name" value="2-NITROPROPANE DIOXYGENASE FAMILY, PUTATIVE (AFU_ORTHOLOGUE AFUA_2G09850)-RELATED"/>
    <property type="match status" value="1"/>
</dbReference>
<dbReference type="InterPro" id="IPR013785">
    <property type="entry name" value="Aldolase_TIM"/>
</dbReference>
<evidence type="ECO:0000313" key="4">
    <source>
        <dbReference type="EMBL" id="MFC5834207.1"/>
    </source>
</evidence>
<dbReference type="Pfam" id="PF03060">
    <property type="entry name" value="NMO"/>
    <property type="match status" value="2"/>
</dbReference>
<dbReference type="EC" id="1.13.12.-" evidence="4"/>
<evidence type="ECO:0000256" key="1">
    <source>
        <dbReference type="ARBA" id="ARBA00022630"/>
    </source>
</evidence>